<dbReference type="EMBL" id="VMNW02000008">
    <property type="protein sequence ID" value="KAA9164018.1"/>
    <property type="molecule type" value="Genomic_DNA"/>
</dbReference>
<evidence type="ECO:0000256" key="4">
    <source>
        <dbReference type="PIRSR" id="PIRSR001365-1"/>
    </source>
</evidence>
<dbReference type="Proteomes" id="UP000319769">
    <property type="component" value="Unassembled WGS sequence"/>
</dbReference>
<dbReference type="InterPro" id="IPR013785">
    <property type="entry name" value="Aldolase_TIM"/>
</dbReference>
<proteinExistence type="inferred from homology"/>
<dbReference type="SMART" id="SM01130">
    <property type="entry name" value="DHDPS"/>
    <property type="match status" value="1"/>
</dbReference>
<dbReference type="InterPro" id="IPR002220">
    <property type="entry name" value="DapA-like"/>
</dbReference>
<sequence length="309" mass="31871">MTVVEARGTGAVGPRGVFTALVTPFDEDGRPDRAALERLVEAQVAAGVDGVVVCGSTGEFPSLTEVERMYALEVVARVARGRTKVTVQVGHTSTAVATALARHAASYEVDALLVAPPYYGPLDDDDLITYHRDVSAAAPGLPLLAYNYPDASGVSYTAEFIRRLRAAVPAVTQVKDSSGVPEELEAFAASGDIVTVCGQENLAPAAAGLGIADFILGAGNFAAPGLARIGKAARSGDHDEVAAVMTRLGPLFEAVGSVSYTAGVKAACEEIGLHAGPVRKPVKSLAPAVRRRIAQAVRETDSGLLTPAP</sequence>
<accession>A0A5N0VEF7</accession>
<evidence type="ECO:0000256" key="5">
    <source>
        <dbReference type="PIRSR" id="PIRSR001365-2"/>
    </source>
</evidence>
<keyword evidence="2" id="KW-0704">Schiff base</keyword>
<dbReference type="PRINTS" id="PR00146">
    <property type="entry name" value="DHPICSNTHASE"/>
</dbReference>
<dbReference type="CDD" id="cd00408">
    <property type="entry name" value="DHDPS-like"/>
    <property type="match status" value="1"/>
</dbReference>
<evidence type="ECO:0000256" key="2">
    <source>
        <dbReference type="ARBA" id="ARBA00023270"/>
    </source>
</evidence>
<dbReference type="Gene3D" id="3.20.20.70">
    <property type="entry name" value="Aldolase class I"/>
    <property type="match status" value="1"/>
</dbReference>
<feature type="binding site" evidence="5">
    <location>
        <position position="215"/>
    </location>
    <ligand>
        <name>pyruvate</name>
        <dbReference type="ChEBI" id="CHEBI:15361"/>
    </ligand>
</feature>
<feature type="active site" description="Proton donor/acceptor" evidence="4">
    <location>
        <position position="146"/>
    </location>
</feature>
<dbReference type="InterPro" id="IPR020624">
    <property type="entry name" value="Schiff_base-form_aldolases_CS"/>
</dbReference>
<name>A0A5N0VEF7_9PSEU</name>
<dbReference type="GO" id="GO:0005829">
    <property type="term" value="C:cytosol"/>
    <property type="evidence" value="ECO:0007669"/>
    <property type="project" value="TreeGrafter"/>
</dbReference>
<comment type="caution">
    <text evidence="6">The sequence shown here is derived from an EMBL/GenBank/DDBJ whole genome shotgun (WGS) entry which is preliminary data.</text>
</comment>
<evidence type="ECO:0000313" key="6">
    <source>
        <dbReference type="EMBL" id="KAA9164018.1"/>
    </source>
</evidence>
<keyword evidence="7" id="KW-1185">Reference proteome</keyword>
<dbReference type="Pfam" id="PF00701">
    <property type="entry name" value="DHDPS"/>
    <property type="match status" value="1"/>
</dbReference>
<protein>
    <submittedName>
        <fullName evidence="6">Dihydrodipicolinate synthase family protein</fullName>
    </submittedName>
</protein>
<gene>
    <name evidence="6" type="ORF">FPZ12_008355</name>
</gene>
<dbReference type="SUPFAM" id="SSF51569">
    <property type="entry name" value="Aldolase"/>
    <property type="match status" value="1"/>
</dbReference>
<organism evidence="6 7">
    <name type="scientific">Amycolatopsis acidicola</name>
    <dbReference type="NCBI Taxonomy" id="2596893"/>
    <lineage>
        <taxon>Bacteria</taxon>
        <taxon>Bacillati</taxon>
        <taxon>Actinomycetota</taxon>
        <taxon>Actinomycetes</taxon>
        <taxon>Pseudonocardiales</taxon>
        <taxon>Pseudonocardiaceae</taxon>
        <taxon>Amycolatopsis</taxon>
    </lineage>
</organism>
<dbReference type="GO" id="GO:0019262">
    <property type="term" value="P:N-acetylneuraminate catabolic process"/>
    <property type="evidence" value="ECO:0007669"/>
    <property type="project" value="TreeGrafter"/>
</dbReference>
<keyword evidence="1 3" id="KW-0456">Lyase</keyword>
<dbReference type="OrthoDB" id="9778880at2"/>
<dbReference type="RefSeq" id="WP_144748505.1">
    <property type="nucleotide sequence ID" value="NZ_VMNW02000008.1"/>
</dbReference>
<dbReference type="PROSITE" id="PS00665">
    <property type="entry name" value="DHDPS_1"/>
    <property type="match status" value="1"/>
</dbReference>
<dbReference type="PANTHER" id="PTHR42849:SF1">
    <property type="entry name" value="N-ACETYLNEURAMINATE LYASE"/>
    <property type="match status" value="1"/>
</dbReference>
<evidence type="ECO:0000313" key="7">
    <source>
        <dbReference type="Proteomes" id="UP000319769"/>
    </source>
</evidence>
<dbReference type="GO" id="GO:0008747">
    <property type="term" value="F:N-acetylneuraminate lyase activity"/>
    <property type="evidence" value="ECO:0007669"/>
    <property type="project" value="TreeGrafter"/>
</dbReference>
<feature type="active site" description="Schiff-base intermediate with substrate" evidence="4">
    <location>
        <position position="175"/>
    </location>
</feature>
<evidence type="ECO:0000256" key="3">
    <source>
        <dbReference type="PIRNR" id="PIRNR001365"/>
    </source>
</evidence>
<dbReference type="PIRSF" id="PIRSF001365">
    <property type="entry name" value="DHDPS"/>
    <property type="match status" value="1"/>
</dbReference>
<reference evidence="6" key="1">
    <citation type="submission" date="2019-09" db="EMBL/GenBank/DDBJ databases">
        <authorList>
            <person name="Teo W.F.A."/>
            <person name="Duangmal K."/>
        </authorList>
    </citation>
    <scope>NUCLEOTIDE SEQUENCE [LARGE SCALE GENOMIC DNA]</scope>
    <source>
        <strain evidence="6">K81G1</strain>
    </source>
</reference>
<dbReference type="PANTHER" id="PTHR42849">
    <property type="entry name" value="N-ACETYLNEURAMINATE LYASE"/>
    <property type="match status" value="1"/>
</dbReference>
<feature type="binding site" evidence="5">
    <location>
        <position position="57"/>
    </location>
    <ligand>
        <name>pyruvate</name>
        <dbReference type="ChEBI" id="CHEBI:15361"/>
    </ligand>
</feature>
<evidence type="ECO:0000256" key="1">
    <source>
        <dbReference type="ARBA" id="ARBA00023239"/>
    </source>
</evidence>
<comment type="similarity">
    <text evidence="3">Belongs to the DapA family.</text>
</comment>
<dbReference type="AlphaFoldDB" id="A0A5N0VEF7"/>